<dbReference type="InterPro" id="IPR006171">
    <property type="entry name" value="TOPRIM_dom"/>
</dbReference>
<dbReference type="PANTHER" id="PTHR42785:SF1">
    <property type="entry name" value="DNA TOPOISOMERASE"/>
    <property type="match status" value="1"/>
</dbReference>
<dbReference type="GO" id="GO:0005694">
    <property type="term" value="C:chromosome"/>
    <property type="evidence" value="ECO:0007669"/>
    <property type="project" value="InterPro"/>
</dbReference>
<dbReference type="NCBIfam" id="TIGR01051">
    <property type="entry name" value="topA_bact"/>
    <property type="match status" value="1"/>
</dbReference>
<dbReference type="InterPro" id="IPR034149">
    <property type="entry name" value="TOPRIM_TopoI"/>
</dbReference>
<feature type="region of interest" description="Disordered" evidence="15">
    <location>
        <begin position="817"/>
        <end position="880"/>
    </location>
</feature>
<organism evidence="18">
    <name type="scientific">mine drainage metagenome</name>
    <dbReference type="NCBI Taxonomy" id="410659"/>
    <lineage>
        <taxon>unclassified sequences</taxon>
        <taxon>metagenomes</taxon>
        <taxon>ecological metagenomes</taxon>
    </lineage>
</organism>
<keyword evidence="5" id="KW-0863">Zinc-finger</keyword>
<name>A0A3P3ZL57_9ZZZZ</name>
<dbReference type="GO" id="GO:0006265">
    <property type="term" value="P:DNA topological change"/>
    <property type="evidence" value="ECO:0007669"/>
    <property type="project" value="InterPro"/>
</dbReference>
<dbReference type="InterPro" id="IPR025589">
    <property type="entry name" value="Toprim_C_rpt"/>
</dbReference>
<dbReference type="PRINTS" id="PR00417">
    <property type="entry name" value="PRTPISMRASEI"/>
</dbReference>
<dbReference type="InterPro" id="IPR013825">
    <property type="entry name" value="Topo_IA_cen_sub2"/>
</dbReference>
<evidence type="ECO:0000313" key="18">
    <source>
        <dbReference type="EMBL" id="VAY86407.1"/>
    </source>
</evidence>
<comment type="catalytic activity">
    <reaction evidence="1">
        <text>ATP-independent breakage of single-stranded DNA, followed by passage and rejoining.</text>
        <dbReference type="EC" id="5.6.2.1"/>
    </reaction>
</comment>
<dbReference type="SMART" id="SM00493">
    <property type="entry name" value="TOPRIM"/>
    <property type="match status" value="1"/>
</dbReference>
<dbReference type="InterPro" id="IPR000380">
    <property type="entry name" value="Topo_IA"/>
</dbReference>
<dbReference type="Pfam" id="PF01131">
    <property type="entry name" value="Topoisom_bac"/>
    <property type="match status" value="1"/>
</dbReference>
<dbReference type="EMBL" id="UOYP01000004">
    <property type="protein sequence ID" value="VAY86407.1"/>
    <property type="molecule type" value="Genomic_DNA"/>
</dbReference>
<evidence type="ECO:0000256" key="2">
    <source>
        <dbReference type="ARBA" id="ARBA00009446"/>
    </source>
</evidence>
<feature type="compositionally biased region" description="Low complexity" evidence="15">
    <location>
        <begin position="854"/>
        <end position="867"/>
    </location>
</feature>
<evidence type="ECO:0000256" key="3">
    <source>
        <dbReference type="ARBA" id="ARBA00012891"/>
    </source>
</evidence>
<dbReference type="Gene3D" id="3.30.65.10">
    <property type="entry name" value="Bacterial Topoisomerase I, domain 1"/>
    <property type="match status" value="1"/>
</dbReference>
<dbReference type="Gene3D" id="1.10.460.10">
    <property type="entry name" value="Topoisomerase I, domain 2"/>
    <property type="match status" value="1"/>
</dbReference>
<dbReference type="InterPro" id="IPR003601">
    <property type="entry name" value="Topo_IA_2"/>
</dbReference>
<dbReference type="HAMAP" id="MF_00952">
    <property type="entry name" value="Topoisom_1_prok"/>
    <property type="match status" value="1"/>
</dbReference>
<dbReference type="Pfam" id="PF01751">
    <property type="entry name" value="Toprim"/>
    <property type="match status" value="1"/>
</dbReference>
<protein>
    <recommendedName>
        <fullName evidence="3">DNA topoisomerase</fullName>
        <ecNumber evidence="3">5.6.2.1</ecNumber>
    </recommendedName>
    <alternativeName>
        <fullName evidence="14">Omega-protein</fullName>
    </alternativeName>
    <alternativeName>
        <fullName evidence="13">Relaxing enzyme</fullName>
    </alternativeName>
    <alternativeName>
        <fullName evidence="11">Swivelase</fullName>
    </alternativeName>
    <alternativeName>
        <fullName evidence="12">Untwisting enzyme</fullName>
    </alternativeName>
</protein>
<proteinExistence type="inferred from homology"/>
<evidence type="ECO:0000256" key="14">
    <source>
        <dbReference type="ARBA" id="ARBA00032877"/>
    </source>
</evidence>
<evidence type="ECO:0000256" key="9">
    <source>
        <dbReference type="ARBA" id="ARBA00023125"/>
    </source>
</evidence>
<dbReference type="AlphaFoldDB" id="A0A3P3ZL57"/>
<keyword evidence="7" id="KW-0460">Magnesium</keyword>
<gene>
    <name evidence="18" type="primary">topA</name>
    <name evidence="18" type="ORF">CARN8_1010003</name>
</gene>
<dbReference type="InterPro" id="IPR013498">
    <property type="entry name" value="Topo_IA_Znf"/>
</dbReference>
<dbReference type="GO" id="GO:0003677">
    <property type="term" value="F:DNA binding"/>
    <property type="evidence" value="ECO:0007669"/>
    <property type="project" value="UniProtKB-KW"/>
</dbReference>
<dbReference type="GO" id="GO:0003917">
    <property type="term" value="F:DNA topoisomerase type I (single strand cut, ATP-independent) activity"/>
    <property type="evidence" value="ECO:0007669"/>
    <property type="project" value="UniProtKB-EC"/>
</dbReference>
<feature type="compositionally biased region" description="Basic residues" evidence="15">
    <location>
        <begin position="868"/>
        <end position="880"/>
    </location>
</feature>
<dbReference type="Pfam" id="PF13368">
    <property type="entry name" value="Toprim_C_rpt"/>
    <property type="match status" value="3"/>
</dbReference>
<dbReference type="CDD" id="cd00186">
    <property type="entry name" value="TOP1Ac"/>
    <property type="match status" value="1"/>
</dbReference>
<dbReference type="PROSITE" id="PS52039">
    <property type="entry name" value="TOPO_IA_2"/>
    <property type="match status" value="1"/>
</dbReference>
<dbReference type="InterPro" id="IPR023406">
    <property type="entry name" value="Topo_IA_AS"/>
</dbReference>
<accession>A0A3P3ZL57</accession>
<evidence type="ECO:0000256" key="1">
    <source>
        <dbReference type="ARBA" id="ARBA00000213"/>
    </source>
</evidence>
<dbReference type="SUPFAM" id="SSF56712">
    <property type="entry name" value="Prokaryotic type I DNA topoisomerase"/>
    <property type="match status" value="1"/>
</dbReference>
<evidence type="ECO:0000259" key="16">
    <source>
        <dbReference type="PROSITE" id="PS50880"/>
    </source>
</evidence>
<dbReference type="InterPro" id="IPR023405">
    <property type="entry name" value="Topo_IA_core_domain"/>
</dbReference>
<keyword evidence="6" id="KW-0862">Zinc</keyword>
<evidence type="ECO:0000256" key="4">
    <source>
        <dbReference type="ARBA" id="ARBA00022723"/>
    </source>
</evidence>
<keyword evidence="4" id="KW-0479">Metal-binding</keyword>
<dbReference type="CDD" id="cd03363">
    <property type="entry name" value="TOPRIM_TopoIA_TopoI"/>
    <property type="match status" value="1"/>
</dbReference>
<dbReference type="Gene3D" id="1.10.290.10">
    <property type="entry name" value="Topoisomerase I, domain 4"/>
    <property type="match status" value="1"/>
</dbReference>
<evidence type="ECO:0000256" key="6">
    <source>
        <dbReference type="ARBA" id="ARBA00022833"/>
    </source>
</evidence>
<reference evidence="18" key="1">
    <citation type="submission" date="2018-10" db="EMBL/GenBank/DDBJ databases">
        <authorList>
            <person name="Plewniak F."/>
        </authorList>
    </citation>
    <scope>NUCLEOTIDE SEQUENCE</scope>
</reference>
<sequence length="880" mass="98495">MSKKLLIVESPSKAKTLKKYLGPDFEILASYGHVRDLIPKSGAVDPNNNFYMKYQLVERNKKHVDAILRAVKSADHIFLATDPDREGEAIAWHLVEILQPQLEGKPFERVVFYEITQKAIQEAVAHPRALSLPLVNAQQARRALDYLVGFNLSPLLWKKIRRGLSAGRVQSPALRLIVEREQQITAFRQEEYWTLHLESRKEAQPFQARLVQWAGEKLQTLSITSEDQQLSWLESLKDQPAQVRTVERKQRQRHPAAPFTTSTLQQESVRKLGFTTDRTMKMAQQLYEGIDIGSGAVGLISYMRTDSVQLSQEALTDIRNHIQTNFAAEFLPGKPVFYANKSKNAQEAHEAIRPTSIARTPESLREYLAPDQFRLYEMIWKRTVASQMTSAQFDTVSVDISVGTQALFRATGQTMTFAGFIVVYREDVDEAPAAHTEGDETDRRLPPLEEGEMLPVERLWGEQHHTQPPPRYTEASLVKALEEFGIGRPSTYASIISTLIQREYVTLDKKRFMPTDVGEVVNRFLTEHFARYVDYDFTARLEDQLDQISEGQLDWIPVLDQFWKDFSAQLEEKSSVSRAEITQELLEEVCPKCGKPLTVRLGKRGKFVGCSGYPDCDFTRNREGTPSLEAPTSVGMDPESQRPILLMNGPYGPYVQLGESGEAGKKPKRVSLPKGLLPAQVTPDIALKLIQLPRTLGIHPVTEKPVIVNIGRFGPYIQNDTDFRSIPKTDSLFEITLERATAILAEPKSPARAATSGGLLRTLGEHPKDHQPIELFTGKYGPYVKHGKLNVTVPADMAVDQLTLDDALDLIAAKLANAPDKPEPPPVNGNVLTIPSKATPRPSKAAPGNKKPRSSSPSSQGPGNPRGTRMRKSSPRKTPV</sequence>
<keyword evidence="9" id="KW-0238">DNA-binding</keyword>
<evidence type="ECO:0000259" key="17">
    <source>
        <dbReference type="PROSITE" id="PS52039"/>
    </source>
</evidence>
<evidence type="ECO:0000256" key="7">
    <source>
        <dbReference type="ARBA" id="ARBA00022842"/>
    </source>
</evidence>
<dbReference type="InterPro" id="IPR013497">
    <property type="entry name" value="Topo_IA_cen"/>
</dbReference>
<dbReference type="SMART" id="SM00437">
    <property type="entry name" value="TOP1Ac"/>
    <property type="match status" value="1"/>
</dbReference>
<dbReference type="InterPro" id="IPR013826">
    <property type="entry name" value="Topo_IA_cen_sub3"/>
</dbReference>
<evidence type="ECO:0000256" key="13">
    <source>
        <dbReference type="ARBA" id="ARBA00032235"/>
    </source>
</evidence>
<keyword evidence="10 18" id="KW-0413">Isomerase</keyword>
<dbReference type="Gene3D" id="2.70.20.10">
    <property type="entry name" value="Topoisomerase I, domain 3"/>
    <property type="match status" value="1"/>
</dbReference>
<evidence type="ECO:0000256" key="12">
    <source>
        <dbReference type="ARBA" id="ARBA00031985"/>
    </source>
</evidence>
<dbReference type="InterPro" id="IPR003602">
    <property type="entry name" value="Topo_IA_DNA-bd_dom"/>
</dbReference>
<feature type="domain" description="Topo IA-type catalytic" evidence="17">
    <location>
        <begin position="131"/>
        <end position="570"/>
    </location>
</feature>
<dbReference type="GO" id="GO:0008270">
    <property type="term" value="F:zinc ion binding"/>
    <property type="evidence" value="ECO:0007669"/>
    <property type="project" value="UniProtKB-KW"/>
</dbReference>
<keyword evidence="8" id="KW-0799">Topoisomerase</keyword>
<dbReference type="Pfam" id="PF01396">
    <property type="entry name" value="Zn_ribbon_Top1"/>
    <property type="match status" value="1"/>
</dbReference>
<dbReference type="PROSITE" id="PS00396">
    <property type="entry name" value="TOPO_IA_1"/>
    <property type="match status" value="1"/>
</dbReference>
<dbReference type="Gene3D" id="3.40.50.140">
    <property type="match status" value="1"/>
</dbReference>
<evidence type="ECO:0000256" key="10">
    <source>
        <dbReference type="ARBA" id="ARBA00023235"/>
    </source>
</evidence>
<dbReference type="EC" id="5.6.2.1" evidence="3"/>
<dbReference type="InterPro" id="IPR013824">
    <property type="entry name" value="Topo_IA_cen_sub1"/>
</dbReference>
<evidence type="ECO:0000256" key="8">
    <source>
        <dbReference type="ARBA" id="ARBA00023029"/>
    </source>
</evidence>
<dbReference type="PANTHER" id="PTHR42785">
    <property type="entry name" value="DNA TOPOISOMERASE, TYPE IA, CORE"/>
    <property type="match status" value="1"/>
</dbReference>
<dbReference type="PROSITE" id="PS50880">
    <property type="entry name" value="TOPRIM"/>
    <property type="match status" value="1"/>
</dbReference>
<feature type="domain" description="Toprim" evidence="16">
    <location>
        <begin position="3"/>
        <end position="113"/>
    </location>
</feature>
<dbReference type="SMART" id="SM00436">
    <property type="entry name" value="TOP1Bc"/>
    <property type="match status" value="1"/>
</dbReference>
<dbReference type="InterPro" id="IPR005733">
    <property type="entry name" value="TopoI_bac-type"/>
</dbReference>
<dbReference type="InterPro" id="IPR028612">
    <property type="entry name" value="Topoisom_1_IA"/>
</dbReference>
<evidence type="ECO:0000256" key="15">
    <source>
        <dbReference type="SAM" id="MobiDB-lite"/>
    </source>
</evidence>
<comment type="similarity">
    <text evidence="2">Belongs to the type IA topoisomerase family.</text>
</comment>
<evidence type="ECO:0000256" key="11">
    <source>
        <dbReference type="ARBA" id="ARBA00030003"/>
    </source>
</evidence>
<evidence type="ECO:0000256" key="5">
    <source>
        <dbReference type="ARBA" id="ARBA00022771"/>
    </source>
</evidence>